<gene>
    <name evidence="1" type="ORF">K0M31_002239</name>
</gene>
<proteinExistence type="predicted"/>
<evidence type="ECO:0000313" key="1">
    <source>
        <dbReference type="EMBL" id="KAK1137745.1"/>
    </source>
</evidence>
<evidence type="ECO:0000313" key="2">
    <source>
        <dbReference type="Proteomes" id="UP001177670"/>
    </source>
</evidence>
<protein>
    <submittedName>
        <fullName evidence="1">Uncharacterized protein</fullName>
    </submittedName>
</protein>
<dbReference type="EMBL" id="JAHYIQ010000001">
    <property type="protein sequence ID" value="KAK1137745.1"/>
    <property type="molecule type" value="Genomic_DNA"/>
</dbReference>
<reference evidence="1" key="1">
    <citation type="submission" date="2021-10" db="EMBL/GenBank/DDBJ databases">
        <title>Melipona bicolor Genome sequencing and assembly.</title>
        <authorList>
            <person name="Araujo N.S."/>
            <person name="Arias M.C."/>
        </authorList>
    </citation>
    <scope>NUCLEOTIDE SEQUENCE</scope>
    <source>
        <strain evidence="1">USP_2M_L1-L4_2017</strain>
        <tissue evidence="1">Whole body</tissue>
    </source>
</reference>
<keyword evidence="2" id="KW-1185">Reference proteome</keyword>
<name>A0AA40GH72_9HYME</name>
<dbReference type="Proteomes" id="UP001177670">
    <property type="component" value="Unassembled WGS sequence"/>
</dbReference>
<organism evidence="1 2">
    <name type="scientific">Melipona bicolor</name>
    <dbReference type="NCBI Taxonomy" id="60889"/>
    <lineage>
        <taxon>Eukaryota</taxon>
        <taxon>Metazoa</taxon>
        <taxon>Ecdysozoa</taxon>
        <taxon>Arthropoda</taxon>
        <taxon>Hexapoda</taxon>
        <taxon>Insecta</taxon>
        <taxon>Pterygota</taxon>
        <taxon>Neoptera</taxon>
        <taxon>Endopterygota</taxon>
        <taxon>Hymenoptera</taxon>
        <taxon>Apocrita</taxon>
        <taxon>Aculeata</taxon>
        <taxon>Apoidea</taxon>
        <taxon>Anthophila</taxon>
        <taxon>Apidae</taxon>
        <taxon>Melipona</taxon>
    </lineage>
</organism>
<comment type="caution">
    <text evidence="1">The sequence shown here is derived from an EMBL/GenBank/DDBJ whole genome shotgun (WGS) entry which is preliminary data.</text>
</comment>
<dbReference type="AlphaFoldDB" id="A0AA40GH72"/>
<accession>A0AA40GH72</accession>
<sequence length="135" mass="15568">MKLDLAPCRGVDYLIAIMENLYVNLVEAITQGDVERGKDRNCLKAVSKMKIANQEDNWRTGKYHSSIEDKRFLAKVCKIKKRVGNELKGLRRIRQTQEGDVLLQFSPNISTEKFFCSVKDIFGEEFRSRLQPLAD</sequence>